<dbReference type="EMBL" id="BPLR01013986">
    <property type="protein sequence ID" value="GIY65413.1"/>
    <property type="molecule type" value="Genomic_DNA"/>
</dbReference>
<accession>A0AAV4V5X2</accession>
<evidence type="ECO:0000256" key="1">
    <source>
        <dbReference type="SAM" id="MobiDB-lite"/>
    </source>
</evidence>
<keyword evidence="3" id="KW-1185">Reference proteome</keyword>
<protein>
    <submittedName>
        <fullName evidence="2">Uncharacterized protein</fullName>
    </submittedName>
</protein>
<feature type="region of interest" description="Disordered" evidence="1">
    <location>
        <begin position="56"/>
        <end position="118"/>
    </location>
</feature>
<comment type="caution">
    <text evidence="2">The sequence shown here is derived from an EMBL/GenBank/DDBJ whole genome shotgun (WGS) entry which is preliminary data.</text>
</comment>
<dbReference type="AlphaFoldDB" id="A0AAV4V5X2"/>
<dbReference type="Proteomes" id="UP001054945">
    <property type="component" value="Unassembled WGS sequence"/>
</dbReference>
<evidence type="ECO:0000313" key="2">
    <source>
        <dbReference type="EMBL" id="GIY65413.1"/>
    </source>
</evidence>
<evidence type="ECO:0000313" key="3">
    <source>
        <dbReference type="Proteomes" id="UP001054945"/>
    </source>
</evidence>
<proteinExistence type="predicted"/>
<gene>
    <name evidence="2" type="ORF">CEXT_499171</name>
</gene>
<sequence length="118" mass="13019">MASSLGQRCGPIIPSCSRGHFLTQKCLQIRGKPSSTAKRDPFSKAKTCASNERLTKTGASNERKINASALSNSMGSRRKAKTSAPDEQKAKTLLMKDRQRLSVANHKRQKMQWTKGND</sequence>
<feature type="compositionally biased region" description="Basic and acidic residues" evidence="1">
    <location>
        <begin position="84"/>
        <end position="100"/>
    </location>
</feature>
<reference evidence="2 3" key="1">
    <citation type="submission" date="2021-06" db="EMBL/GenBank/DDBJ databases">
        <title>Caerostris extrusa draft genome.</title>
        <authorList>
            <person name="Kono N."/>
            <person name="Arakawa K."/>
        </authorList>
    </citation>
    <scope>NUCLEOTIDE SEQUENCE [LARGE SCALE GENOMIC DNA]</scope>
</reference>
<organism evidence="2 3">
    <name type="scientific">Caerostris extrusa</name>
    <name type="common">Bark spider</name>
    <name type="synonym">Caerostris bankana</name>
    <dbReference type="NCBI Taxonomy" id="172846"/>
    <lineage>
        <taxon>Eukaryota</taxon>
        <taxon>Metazoa</taxon>
        <taxon>Ecdysozoa</taxon>
        <taxon>Arthropoda</taxon>
        <taxon>Chelicerata</taxon>
        <taxon>Arachnida</taxon>
        <taxon>Araneae</taxon>
        <taxon>Araneomorphae</taxon>
        <taxon>Entelegynae</taxon>
        <taxon>Araneoidea</taxon>
        <taxon>Araneidae</taxon>
        <taxon>Caerostris</taxon>
    </lineage>
</organism>
<name>A0AAV4V5X2_CAEEX</name>